<protein>
    <submittedName>
        <fullName evidence="1">Uncharacterized protein</fullName>
    </submittedName>
</protein>
<organism evidence="1 2">
    <name type="scientific">Caligus rogercresseyi</name>
    <name type="common">Sea louse</name>
    <dbReference type="NCBI Taxonomy" id="217165"/>
    <lineage>
        <taxon>Eukaryota</taxon>
        <taxon>Metazoa</taxon>
        <taxon>Ecdysozoa</taxon>
        <taxon>Arthropoda</taxon>
        <taxon>Crustacea</taxon>
        <taxon>Multicrustacea</taxon>
        <taxon>Hexanauplia</taxon>
        <taxon>Copepoda</taxon>
        <taxon>Siphonostomatoida</taxon>
        <taxon>Caligidae</taxon>
        <taxon>Caligus</taxon>
    </lineage>
</organism>
<name>A0A7T8KCR0_CALRO</name>
<keyword evidence="2" id="KW-1185">Reference proteome</keyword>
<reference evidence="2" key="1">
    <citation type="submission" date="2021-01" db="EMBL/GenBank/DDBJ databases">
        <title>Caligus Genome Assembly.</title>
        <authorList>
            <person name="Gallardo-Escarate C."/>
        </authorList>
    </citation>
    <scope>NUCLEOTIDE SEQUENCE [LARGE SCALE GENOMIC DNA]</scope>
</reference>
<dbReference type="Proteomes" id="UP000595437">
    <property type="component" value="Chromosome 4"/>
</dbReference>
<accession>A0A7T8KCR0</accession>
<dbReference type="AlphaFoldDB" id="A0A7T8KCR0"/>
<gene>
    <name evidence="1" type="ORF">FKW44_005972</name>
</gene>
<evidence type="ECO:0000313" key="1">
    <source>
        <dbReference type="EMBL" id="QQP53471.1"/>
    </source>
</evidence>
<proteinExistence type="predicted"/>
<evidence type="ECO:0000313" key="2">
    <source>
        <dbReference type="Proteomes" id="UP000595437"/>
    </source>
</evidence>
<dbReference type="EMBL" id="CP045893">
    <property type="protein sequence ID" value="QQP53471.1"/>
    <property type="molecule type" value="Genomic_DNA"/>
</dbReference>
<sequence>MGESGTHPPNSSFSELSLTAALIGQLHTHMAVLIRGFQGHLQASVALLGLYPIYLSA</sequence>